<protein>
    <submittedName>
        <fullName evidence="2">Uncharacterized protein</fullName>
    </submittedName>
</protein>
<evidence type="ECO:0000313" key="3">
    <source>
        <dbReference type="Proteomes" id="UP001489509"/>
    </source>
</evidence>
<dbReference type="RefSeq" id="WP_349219245.1">
    <property type="nucleotide sequence ID" value="NZ_JBBMFD010000009.1"/>
</dbReference>
<reference evidence="2 3" key="1">
    <citation type="submission" date="2024-03" db="EMBL/GenBank/DDBJ databases">
        <title>Human intestinal bacterial collection.</title>
        <authorList>
            <person name="Pauvert C."/>
            <person name="Hitch T.C.A."/>
            <person name="Clavel T."/>
        </authorList>
    </citation>
    <scope>NUCLEOTIDE SEQUENCE [LARGE SCALE GENOMIC DNA]</scope>
    <source>
        <strain evidence="2 3">CLA-JM-H44</strain>
    </source>
</reference>
<proteinExistence type="predicted"/>
<sequence length="120" mass="13606">MKNVIKVGRILCSLLAIVMFIYGMISFMITSIQSVRDYKNEISQGRVTSSGIIVYDAERMKAPAGPDASKYCAIGIGGMILLILVNLDKLIHSGMEQYSYFKEERQNRIAEKVHKEDKWK</sequence>
<gene>
    <name evidence="2" type="ORF">WMO26_07090</name>
</gene>
<name>A0ABV1DZW0_9FIRM</name>
<feature type="transmembrane region" description="Helical" evidence="1">
    <location>
        <begin position="68"/>
        <end position="87"/>
    </location>
</feature>
<accession>A0ABV1DZW0</accession>
<comment type="caution">
    <text evidence="2">The sequence shown here is derived from an EMBL/GenBank/DDBJ whole genome shotgun (WGS) entry which is preliminary data.</text>
</comment>
<feature type="transmembrane region" description="Helical" evidence="1">
    <location>
        <begin position="7"/>
        <end position="29"/>
    </location>
</feature>
<keyword evidence="1" id="KW-0472">Membrane</keyword>
<keyword evidence="1" id="KW-1133">Transmembrane helix</keyword>
<evidence type="ECO:0000313" key="2">
    <source>
        <dbReference type="EMBL" id="MEQ2440587.1"/>
    </source>
</evidence>
<dbReference type="Proteomes" id="UP001489509">
    <property type="component" value="Unassembled WGS sequence"/>
</dbReference>
<keyword evidence="1" id="KW-0812">Transmembrane</keyword>
<organism evidence="2 3">
    <name type="scientific">Solibaculum intestinale</name>
    <dbReference type="NCBI Taxonomy" id="3133165"/>
    <lineage>
        <taxon>Bacteria</taxon>
        <taxon>Bacillati</taxon>
        <taxon>Bacillota</taxon>
        <taxon>Clostridia</taxon>
        <taxon>Eubacteriales</taxon>
        <taxon>Oscillospiraceae</taxon>
        <taxon>Solibaculum</taxon>
    </lineage>
</organism>
<dbReference type="EMBL" id="JBBMFD010000009">
    <property type="protein sequence ID" value="MEQ2440587.1"/>
    <property type="molecule type" value="Genomic_DNA"/>
</dbReference>
<evidence type="ECO:0000256" key="1">
    <source>
        <dbReference type="SAM" id="Phobius"/>
    </source>
</evidence>
<keyword evidence="3" id="KW-1185">Reference proteome</keyword>